<evidence type="ECO:0000313" key="2">
    <source>
        <dbReference type="Proteomes" id="UP001597340"/>
    </source>
</evidence>
<evidence type="ECO:0000313" key="1">
    <source>
        <dbReference type="EMBL" id="MFD1461845.1"/>
    </source>
</evidence>
<keyword evidence="2" id="KW-1185">Reference proteome</keyword>
<organism evidence="1 2">
    <name type="scientific">Paenibacillus farraposensis</name>
    <dbReference type="NCBI Taxonomy" id="2807095"/>
    <lineage>
        <taxon>Bacteria</taxon>
        <taxon>Bacillati</taxon>
        <taxon>Bacillota</taxon>
        <taxon>Bacilli</taxon>
        <taxon>Bacillales</taxon>
        <taxon>Paenibacillaceae</taxon>
        <taxon>Paenibacillus</taxon>
    </lineage>
</organism>
<dbReference type="Proteomes" id="UP001597340">
    <property type="component" value="Unassembled WGS sequence"/>
</dbReference>
<evidence type="ECO:0008006" key="3">
    <source>
        <dbReference type="Google" id="ProtNLM"/>
    </source>
</evidence>
<dbReference type="Gene3D" id="1.25.40.290">
    <property type="entry name" value="ARM repeat domains"/>
    <property type="match status" value="1"/>
</dbReference>
<reference evidence="2" key="1">
    <citation type="journal article" date="2019" name="Int. J. Syst. Evol. Microbiol.">
        <title>The Global Catalogue of Microorganisms (GCM) 10K type strain sequencing project: providing services to taxonomists for standard genome sequencing and annotation.</title>
        <authorList>
            <consortium name="The Broad Institute Genomics Platform"/>
            <consortium name="The Broad Institute Genome Sequencing Center for Infectious Disease"/>
            <person name="Wu L."/>
            <person name="Ma J."/>
        </authorList>
    </citation>
    <scope>NUCLEOTIDE SEQUENCE [LARGE SCALE GENOMIC DNA]</scope>
    <source>
        <strain evidence="2">CCM 9147</strain>
    </source>
</reference>
<dbReference type="SUPFAM" id="SSF48371">
    <property type="entry name" value="ARM repeat"/>
    <property type="match status" value="1"/>
</dbReference>
<comment type="caution">
    <text evidence="1">The sequence shown here is derived from an EMBL/GenBank/DDBJ whole genome shotgun (WGS) entry which is preliminary data.</text>
</comment>
<protein>
    <recommendedName>
        <fullName evidence="3">3-methyladenine DNA glycosylase AlkC</fullName>
    </recommendedName>
</protein>
<gene>
    <name evidence="1" type="ORF">ACFQ5D_10570</name>
</gene>
<proteinExistence type="predicted"/>
<accession>A0ABW4DG18</accession>
<name>A0ABW4DG18_9BACL</name>
<dbReference type="RefSeq" id="WP_229525230.1">
    <property type="nucleotide sequence ID" value="NZ_JAFFQR010000095.1"/>
</dbReference>
<dbReference type="InterPro" id="IPR016024">
    <property type="entry name" value="ARM-type_fold"/>
</dbReference>
<dbReference type="EMBL" id="JBHTNZ010000011">
    <property type="protein sequence ID" value="MFD1461845.1"/>
    <property type="molecule type" value="Genomic_DNA"/>
</dbReference>
<sequence>MAEPLKNIYTEDFLRLFGERVQTAYSSFDTQKFILQVMDETWNELELKERIRRISLTLGACLPNRYKEALNILLAIDEHCSGFPYLFFPDFVEVFGQGKQHWDLSMKALERFTSKSSAEFAVRPFLLHEPERMMRQMTAWAGHPSEHVRRLASEGCRPRLPWGQALPIFKRDPAPVLAVLELLKADPSLYVRKSVANNLNDIAKDHPDTVIVTARRWKGTNPDTDWIVRHGCRTLIRKSNPEVMALFGYADDMDGEPLVTQASLTANPAMLKIGDSCELSYVIQLRGGEAVRVRVEYGIDFVKAKGHVSRKMFLLSDKTVPGGTRLTGTRTHHFADLTTRRHYSGVHRIALFVNGQEAASTVVGLE</sequence>